<evidence type="ECO:0000313" key="1">
    <source>
        <dbReference type="EMBL" id="UUC45567.1"/>
    </source>
</evidence>
<protein>
    <submittedName>
        <fullName evidence="1">Uncharacterized protein</fullName>
    </submittedName>
</protein>
<evidence type="ECO:0000313" key="2">
    <source>
        <dbReference type="Proteomes" id="UP001059844"/>
    </source>
</evidence>
<keyword evidence="2" id="KW-1185">Reference proteome</keyword>
<organism evidence="1 2">
    <name type="scientific">Flavobacterium cerinum</name>
    <dbReference type="NCBI Taxonomy" id="2502784"/>
    <lineage>
        <taxon>Bacteria</taxon>
        <taxon>Pseudomonadati</taxon>
        <taxon>Bacteroidota</taxon>
        <taxon>Flavobacteriia</taxon>
        <taxon>Flavobacteriales</taxon>
        <taxon>Flavobacteriaceae</taxon>
        <taxon>Flavobacterium</taxon>
    </lineage>
</organism>
<name>A0ABY5IRT7_9FLAO</name>
<gene>
    <name evidence="1" type="ORF">NOX80_18345</name>
</gene>
<proteinExistence type="predicted"/>
<dbReference type="EMBL" id="CP101751">
    <property type="protein sequence ID" value="UUC45567.1"/>
    <property type="molecule type" value="Genomic_DNA"/>
</dbReference>
<reference evidence="1" key="1">
    <citation type="submission" date="2022-07" db="EMBL/GenBank/DDBJ databases">
        <title>Isolation, identification, and degradation of a PFOSA degrading strain from sewage treatment plant.</title>
        <authorList>
            <person name="Zhang L."/>
            <person name="Huo Y."/>
        </authorList>
    </citation>
    <scope>NUCLEOTIDE SEQUENCE</scope>
    <source>
        <strain evidence="1">C1</strain>
    </source>
</reference>
<dbReference type="RefSeq" id="WP_256551260.1">
    <property type="nucleotide sequence ID" value="NZ_CP101751.1"/>
</dbReference>
<dbReference type="Proteomes" id="UP001059844">
    <property type="component" value="Chromosome"/>
</dbReference>
<sequence>MIPEIKGYNLSTDYEMLWNLINSGYRVLGWIVYPRYTESIIFDSVEIKKPDDYYRIGSRGIGYERHKKSKECFIEDCKDLQLKFINLKD</sequence>
<accession>A0ABY5IRT7</accession>